<dbReference type="EMBL" id="OX596115">
    <property type="protein sequence ID" value="CAN0469188.1"/>
    <property type="molecule type" value="Genomic_DNA"/>
</dbReference>
<gene>
    <name evidence="1" type="ORF">MRATA1EN22A_LOCUS20389</name>
</gene>
<organism evidence="1 2">
    <name type="scientific">Rangifer tarandus platyrhynchus</name>
    <name type="common">Svalbard reindeer</name>
    <dbReference type="NCBI Taxonomy" id="3082113"/>
    <lineage>
        <taxon>Eukaryota</taxon>
        <taxon>Metazoa</taxon>
        <taxon>Chordata</taxon>
        <taxon>Craniata</taxon>
        <taxon>Vertebrata</taxon>
        <taxon>Euteleostomi</taxon>
        <taxon>Mammalia</taxon>
        <taxon>Eutheria</taxon>
        <taxon>Laurasiatheria</taxon>
        <taxon>Artiodactyla</taxon>
        <taxon>Ruminantia</taxon>
        <taxon>Pecora</taxon>
        <taxon>Cervidae</taxon>
        <taxon>Odocoileinae</taxon>
        <taxon>Rangifer</taxon>
    </lineage>
</organism>
<sequence length="590" mass="65683">MRTPLSPLLILGHERMPSCVITFGHMCGGDTWQPSGRPVGEERRPGFRTWRASGPGGLRGQARGPASGKPCARRGEGLGCGMYSVCLYPRDTWASPASYLGGGASPQAHLCPEPDHGAHGHPGPSPARTNRTASLQPVTASPQRARPRRGAELGDLWSMRSSLNRAVHAAGQPLRFNRVQRSTNQEANSCRGPPPPAGDYGNGRPIGRRVVGAEPRPRPGQRVMGMLLSLVLHMHSVRCVLPAAVLLGTAPTYVLAWGAWRLLSALLPSRFYQAVDDRLYCVYQSMVLFFFENYTGVQILLYGDLPKNKENVIYLANHQSTVDWIIADILAVRQNALGHVRYVLKDGLKWLPLYGCYFSQHGGIYVKRSAKFNENQMRKKLQRYINAGTPMYLVIFPEGTRYNPELTKVISASQAFAAQEGLPVLKHVLTPRIKATHVAFDSMKDYLDAVYDVTVAFEGSVDDKGQRKEAPSMAEFLCKECPKIHIHIDRIDKKNIPEEQVSMKRWLHERFEIKDKLLIEFYDSPDPERRNKFPGESVNSKLSLKKTLPSFLILSGLTAGLLMTEAGRKLYVKTWIYGTLIGCLWVSIKA</sequence>
<evidence type="ECO:0000313" key="1">
    <source>
        <dbReference type="EMBL" id="CAN0469188.1"/>
    </source>
</evidence>
<proteinExistence type="predicted"/>
<name>A0AC59ZNL4_RANTA</name>
<reference evidence="1" key="1">
    <citation type="submission" date="2023-05" db="EMBL/GenBank/DDBJ databases">
        <authorList>
            <consortium name="ELIXIR-Norway"/>
        </authorList>
    </citation>
    <scope>NUCLEOTIDE SEQUENCE</scope>
</reference>
<evidence type="ECO:0000313" key="2">
    <source>
        <dbReference type="Proteomes" id="UP001162501"/>
    </source>
</evidence>
<reference evidence="1" key="2">
    <citation type="submission" date="2025-03" db="EMBL/GenBank/DDBJ databases">
        <authorList>
            <consortium name="ELIXIR-Norway"/>
            <consortium name="Elixir Norway"/>
        </authorList>
    </citation>
    <scope>NUCLEOTIDE SEQUENCE</scope>
</reference>
<dbReference type="Proteomes" id="UP001162501">
    <property type="component" value="Chromosome 31"/>
</dbReference>
<accession>A0AC59ZNL4</accession>
<protein>
    <submittedName>
        <fullName evidence="1">Uncharacterized protein</fullName>
    </submittedName>
</protein>